<organism evidence="1 2">
    <name type="scientific">Puniceibacterium antarcticum</name>
    <dbReference type="NCBI Taxonomy" id="1206336"/>
    <lineage>
        <taxon>Bacteria</taxon>
        <taxon>Pseudomonadati</taxon>
        <taxon>Pseudomonadota</taxon>
        <taxon>Alphaproteobacteria</taxon>
        <taxon>Rhodobacterales</taxon>
        <taxon>Paracoccaceae</taxon>
        <taxon>Puniceibacterium</taxon>
    </lineage>
</organism>
<dbReference type="AlphaFoldDB" id="A0A2G8RB96"/>
<accession>A0A2G8RB96</accession>
<comment type="caution">
    <text evidence="1">The sequence shown here is derived from an EMBL/GenBank/DDBJ whole genome shotgun (WGS) entry which is preliminary data.</text>
</comment>
<proteinExistence type="predicted"/>
<name>A0A2G8RB96_9RHOB</name>
<keyword evidence="2" id="KW-1185">Reference proteome</keyword>
<sequence length="139" mass="15291">MLWVLPGWQPFDVNGPGHLLEAGHHHLLIELWIDALPREPSIFQSPVSGDVQGDDIRAPQPEVCPQGLPHAIALTFDGHAHDPTSCAGRIDDQVEAVSVTMTARPQRADEILRQPAAAISHARYLISYHGMNSTEQNRI</sequence>
<dbReference type="EMBL" id="AWWI01000121">
    <property type="protein sequence ID" value="PIL18809.1"/>
    <property type="molecule type" value="Genomic_DNA"/>
</dbReference>
<evidence type="ECO:0000313" key="2">
    <source>
        <dbReference type="Proteomes" id="UP000231259"/>
    </source>
</evidence>
<dbReference type="Proteomes" id="UP000231259">
    <property type="component" value="Unassembled WGS sequence"/>
</dbReference>
<evidence type="ECO:0000313" key="1">
    <source>
        <dbReference type="EMBL" id="PIL18809.1"/>
    </source>
</evidence>
<protein>
    <submittedName>
        <fullName evidence="1">Uncharacterized protein</fullName>
    </submittedName>
</protein>
<gene>
    <name evidence="1" type="ORF">P775_19770</name>
</gene>
<reference evidence="1 2" key="1">
    <citation type="submission" date="2013-09" db="EMBL/GenBank/DDBJ databases">
        <title>Genome sequencing of Phaeobacter antarcticus sp. nov. SM1211.</title>
        <authorList>
            <person name="Zhang X.-Y."/>
            <person name="Liu C."/>
            <person name="Chen X.-L."/>
            <person name="Xie B.-B."/>
            <person name="Qin Q.-L."/>
            <person name="Rong J.-C."/>
            <person name="Zhang Y.-Z."/>
        </authorList>
    </citation>
    <scope>NUCLEOTIDE SEQUENCE [LARGE SCALE GENOMIC DNA]</scope>
    <source>
        <strain evidence="1 2">SM1211</strain>
    </source>
</reference>